<reference evidence="1 2" key="1">
    <citation type="submission" date="2017-12" db="EMBL/GenBank/DDBJ databases">
        <title>Genome sequence of the active heterotrophic nitrifier-denitrifier, Cupriavidus pauculus UM1.</title>
        <authorList>
            <person name="Putonti C."/>
            <person name="Castignetti D."/>
        </authorList>
    </citation>
    <scope>NUCLEOTIDE SEQUENCE [LARGE SCALE GENOMIC DNA]</scope>
    <source>
        <strain evidence="1 2">UM1</strain>
    </source>
</reference>
<dbReference type="EMBL" id="PJRP01000021">
    <property type="protein sequence ID" value="PLP96938.1"/>
    <property type="molecule type" value="Genomic_DNA"/>
</dbReference>
<evidence type="ECO:0000313" key="2">
    <source>
        <dbReference type="Proteomes" id="UP000234341"/>
    </source>
</evidence>
<organism evidence="1 2">
    <name type="scientific">Cupriavidus pauculus</name>
    <dbReference type="NCBI Taxonomy" id="82633"/>
    <lineage>
        <taxon>Bacteria</taxon>
        <taxon>Pseudomonadati</taxon>
        <taxon>Pseudomonadota</taxon>
        <taxon>Betaproteobacteria</taxon>
        <taxon>Burkholderiales</taxon>
        <taxon>Burkholderiaceae</taxon>
        <taxon>Cupriavidus</taxon>
    </lineage>
</organism>
<sequence length="98" mass="11102">MHTQVADSSIRTYRDIKKDGTVGKRQRQIMLVIEPHPADYSLQELCELTGLPVNIVSGRVNELREELGELERAPSRACRITGRTIKPVRRPHPQGALF</sequence>
<dbReference type="AlphaFoldDB" id="A0A2N5C401"/>
<evidence type="ECO:0008006" key="3">
    <source>
        <dbReference type="Google" id="ProtNLM"/>
    </source>
</evidence>
<name>A0A2N5C401_9BURK</name>
<protein>
    <recommendedName>
        <fullName evidence="3">MarR family transcriptional regulator</fullName>
    </recommendedName>
</protein>
<gene>
    <name evidence="1" type="ORF">CYJ10_29280</name>
</gene>
<accession>A0A2N5C401</accession>
<proteinExistence type="predicted"/>
<comment type="caution">
    <text evidence="1">The sequence shown here is derived from an EMBL/GenBank/DDBJ whole genome shotgun (WGS) entry which is preliminary data.</text>
</comment>
<evidence type="ECO:0000313" key="1">
    <source>
        <dbReference type="EMBL" id="PLP96938.1"/>
    </source>
</evidence>
<dbReference type="STRING" id="82633.GCA_000974605_00551"/>
<dbReference type="Proteomes" id="UP000234341">
    <property type="component" value="Unassembled WGS sequence"/>
</dbReference>
<dbReference type="RefSeq" id="WP_101684947.1">
    <property type="nucleotide sequence ID" value="NZ_PJRP01000021.1"/>
</dbReference>
<dbReference type="OrthoDB" id="8966419at2"/>